<evidence type="ECO:0000256" key="3">
    <source>
        <dbReference type="ARBA" id="ARBA00022989"/>
    </source>
</evidence>
<evidence type="ECO:0000313" key="7">
    <source>
        <dbReference type="Proteomes" id="UP000016587"/>
    </source>
</evidence>
<evidence type="ECO:0000256" key="1">
    <source>
        <dbReference type="ARBA" id="ARBA00004167"/>
    </source>
</evidence>
<evidence type="ECO:0000313" key="6">
    <source>
        <dbReference type="EMBL" id="AGW13121.1"/>
    </source>
</evidence>
<dbReference type="InterPro" id="IPR007452">
    <property type="entry name" value="TamB_C"/>
</dbReference>
<dbReference type="GO" id="GO:0005886">
    <property type="term" value="C:plasma membrane"/>
    <property type="evidence" value="ECO:0007669"/>
    <property type="project" value="InterPro"/>
</dbReference>
<sequence>MQLQRRHALVLLGGLAAAPVVFVLAAWLVLQTSAAHRELASLLASTLASENGTAEVKGLSGRLPFTLRLERFALGDEHGWWLEIDDLSLDWNPLALLRTRVRVASLAAARIRLDRLPPSTEDTAPPVEAGPLWPPPPVSLPDILLDSLEIGRFELGEAVLGQAAAYRVSGSAEGKGARVDARLDMPRIDGHDSALHLTATADLIAWSLALDARLHEAPGGLIAGLASLPAYLPLAGSLAGQGSLQDWRGTLEARADNATLLEGAVHLAVPPRKEQDARLGLDLMLHPQLDLLPADAAPQARAALQTLGGVVRLQADIQCSSDLATLGIHEVTLDAGPVFLRSHGSLTEKALTLDATVAAADLAPLGLVAGEALTGGFEAAIRLRGTPQAPVVSVAAQLQRARLPGVAVESLTIQTQAAPLASLDQPFAGVSTHGACNATGLLLDGAPGVLGPKVQATWNVEADPHGGMRVVELSVRDGDTVVSASGPINLSGALDLQLAVEGLGLRERLPGVPLTGTASLAATASGNLAQQQVSLNATVAVQQLTARAPDLEPAVRLLGASPSVMLAAQWHNQTVVLESLRLAGASLGLEGAGDVDLAAGVMDVRTSLRLATLAPLEGWIGQPIAGVCELDLNATGPLAAPTAVLRLDAQHIASPGMALKRLRLAGDLQPQAGGDAAQQILAGALRLDLTGDQGDFALSTRYRLQEPQLRLDALELRGPGTSLAGTLELDLQRTLAAGVLKGGAQDLAPLGRTLGQQLLGSVQLASEFIVRDGRQDVELSLEAARLQAGDLSLGRLKLTSSLRDVLRMPQGSVSLQATALGAGGDVRLGSAAVTAKGDGAKIAFTVVAKDGEAGGAPFSADLAGDVALPQGGVDLTLSRLAAAYAGTPAKLLAPLRVSQRGTSLEVKGLSLQYGPAKLTANILKSSDKLAGEAAVSALSLSRLAELGVAGMEEVRGEVRLQLGLSGTPANPKATVQLKGTGLRAAGDAALAEMPALTLDVDAGLTRDAAKATVRLTGLDGAGNAPLTVTASLPATFVLEPFQFRLGDGPLAASAKGGVDLARFSTMLEHFDARCKGRLTVDVDVAGTLAVPQVRGGITLEKGFLEALSTGTVLDPVSMDIQASNTAIALTALDVRDRAGGRLLATGSLTLNEEMPFQIKVAFSNFTPARHKLGTGKLSGDVAVTGTAKGGKATGALSVNPASVSLPTRLPPDVAPVDKLDIVFGDAVAAETDTAGVPAGPGWPLDLDILIRIPNSLRIHGLGLDSTWGGNLHVQGTAARPTLVGAVAVSRGDVNFLSKRFVISKGEVGFGGDWPPDPLVVVEATTDAGDVTAVLSLQGHADDLDLNLSSNPALPREEVLSRILFGRDLQNLSALQAVQLAKAGSMLLGSSGAWDMLGSNDELIPGLSLGGDGDGESSGLGRFLDRARNSMRVDVRQPVGKTSNEVAVEVDITNDIMLHGTVDDRGQEGVGLQWKHDY</sequence>
<gene>
    <name evidence="6" type="ORF">DGI_1268</name>
</gene>
<dbReference type="OrthoDB" id="7784409at2"/>
<dbReference type="PATRIC" id="fig|1121448.10.peg.1262"/>
<dbReference type="GO" id="GO:0009306">
    <property type="term" value="P:protein secretion"/>
    <property type="evidence" value="ECO:0007669"/>
    <property type="project" value="InterPro"/>
</dbReference>
<dbReference type="PANTHER" id="PTHR36985">
    <property type="entry name" value="TRANSLOCATION AND ASSEMBLY MODULE SUBUNIT TAMB"/>
    <property type="match status" value="1"/>
</dbReference>
<dbReference type="eggNOG" id="COG2911">
    <property type="taxonomic scope" value="Bacteria"/>
</dbReference>
<proteinExistence type="predicted"/>
<dbReference type="Proteomes" id="UP000016587">
    <property type="component" value="Chromosome"/>
</dbReference>
<organism evidence="6 7">
    <name type="scientific">Megalodesulfovibrio gigas (strain ATCC 19364 / DSM 1382 / NCIMB 9332 / VKM B-1759)</name>
    <name type="common">Desulfovibrio gigas</name>
    <dbReference type="NCBI Taxonomy" id="1121448"/>
    <lineage>
        <taxon>Bacteria</taxon>
        <taxon>Pseudomonadati</taxon>
        <taxon>Thermodesulfobacteriota</taxon>
        <taxon>Desulfovibrionia</taxon>
        <taxon>Desulfovibrionales</taxon>
        <taxon>Desulfovibrionaceae</taxon>
        <taxon>Megalodesulfovibrio</taxon>
    </lineage>
</organism>
<dbReference type="Pfam" id="PF04357">
    <property type="entry name" value="TamB"/>
    <property type="match status" value="1"/>
</dbReference>
<dbReference type="GO" id="GO:0097347">
    <property type="term" value="C:TAM protein secretion complex"/>
    <property type="evidence" value="ECO:0007669"/>
    <property type="project" value="TreeGrafter"/>
</dbReference>
<keyword evidence="2" id="KW-0812">Transmembrane</keyword>
<dbReference type="STRING" id="1121448.DGI_1268"/>
<protein>
    <recommendedName>
        <fullName evidence="5">Translocation and assembly module TamB C-terminal domain-containing protein</fullName>
    </recommendedName>
</protein>
<reference evidence="7" key="2">
    <citation type="submission" date="2013-07" db="EMBL/GenBank/DDBJ databases">
        <authorList>
            <person name="Morais-Silva F.O."/>
            <person name="Rezende A.M."/>
            <person name="Pimentel C."/>
            <person name="Resende D.M."/>
            <person name="Santos C.I."/>
            <person name="Clemente C."/>
            <person name="de Oliveira L.M."/>
            <person name="da Silva S.M."/>
            <person name="Costa D.A."/>
            <person name="Varela-Raposo A."/>
            <person name="Horacio E.C.A."/>
            <person name="Matos M."/>
            <person name="Flores O."/>
            <person name="Ruiz J.C."/>
            <person name="Rodrigues-Pousada C."/>
        </authorList>
    </citation>
    <scope>NUCLEOTIDE SEQUENCE [LARGE SCALE GENOMIC DNA]</scope>
    <source>
        <strain evidence="7">ATCC 19364 / DSM 1382 / NCIMB 9332 / VKM B-1759</strain>
    </source>
</reference>
<dbReference type="RefSeq" id="WP_021759910.1">
    <property type="nucleotide sequence ID" value="NC_022444.1"/>
</dbReference>
<keyword evidence="4" id="KW-0472">Membrane</keyword>
<evidence type="ECO:0000256" key="2">
    <source>
        <dbReference type="ARBA" id="ARBA00022692"/>
    </source>
</evidence>
<dbReference type="PANTHER" id="PTHR36985:SF1">
    <property type="entry name" value="TRANSLOCATION AND ASSEMBLY MODULE SUBUNIT TAMB"/>
    <property type="match status" value="1"/>
</dbReference>
<keyword evidence="7" id="KW-1185">Reference proteome</keyword>
<keyword evidence="3" id="KW-1133">Transmembrane helix</keyword>
<reference evidence="6 7" key="1">
    <citation type="journal article" date="2013" name="J. Bacteriol.">
        <title>Roles of HynAB and Ech, the only two hydrogenases found in the model sulfate reducer Desulfovibrio gigas.</title>
        <authorList>
            <person name="Morais-Silva F.O."/>
            <person name="Santos C.I."/>
            <person name="Rodrigues R."/>
            <person name="Pereira I.A."/>
            <person name="Rodrigues-Pousada C."/>
        </authorList>
    </citation>
    <scope>NUCLEOTIDE SEQUENCE [LARGE SCALE GENOMIC DNA]</scope>
    <source>
        <strain evidence="7">ATCC 19364 / DSM 1382 / NCIMB 9332 / VKM B-1759</strain>
    </source>
</reference>
<dbReference type="KEGG" id="dgg:DGI_1268"/>
<evidence type="ECO:0000259" key="5">
    <source>
        <dbReference type="Pfam" id="PF04357"/>
    </source>
</evidence>
<dbReference type="HOGENOM" id="CLU_002202_0_0_7"/>
<dbReference type="EMBL" id="CP006585">
    <property type="protein sequence ID" value="AGW13121.1"/>
    <property type="molecule type" value="Genomic_DNA"/>
</dbReference>
<name>T2GAI0_MEGG1</name>
<evidence type="ECO:0000256" key="4">
    <source>
        <dbReference type="ARBA" id="ARBA00023136"/>
    </source>
</evidence>
<feature type="domain" description="Translocation and assembly module TamB C-terminal" evidence="5">
    <location>
        <begin position="1134"/>
        <end position="1477"/>
    </location>
</feature>
<comment type="subcellular location">
    <subcellularLocation>
        <location evidence="1">Membrane</location>
        <topology evidence="1">Single-pass membrane protein</topology>
    </subcellularLocation>
</comment>
<accession>T2GAI0</accession>